<gene>
    <name evidence="4" type="ORF">OUZ56_013512</name>
</gene>
<evidence type="ECO:0000256" key="2">
    <source>
        <dbReference type="RuleBase" id="RU102079"/>
    </source>
</evidence>
<dbReference type="EMBL" id="JAOYFB010000002">
    <property type="protein sequence ID" value="KAK4008369.1"/>
    <property type="molecule type" value="Genomic_DNA"/>
</dbReference>
<dbReference type="Proteomes" id="UP001234178">
    <property type="component" value="Unassembled WGS sequence"/>
</dbReference>
<name>A0ABQ9Z634_9CRUS</name>
<dbReference type="SUPFAM" id="SSF49899">
    <property type="entry name" value="Concanavalin A-like lectins/glucanases"/>
    <property type="match status" value="1"/>
</dbReference>
<proteinExistence type="predicted"/>
<evidence type="ECO:0000313" key="4">
    <source>
        <dbReference type="EMBL" id="KAK4008369.1"/>
    </source>
</evidence>
<evidence type="ECO:0000313" key="5">
    <source>
        <dbReference type="Proteomes" id="UP001234178"/>
    </source>
</evidence>
<dbReference type="Pfam" id="PF00337">
    <property type="entry name" value="Gal-bind_lectin"/>
    <property type="match status" value="1"/>
</dbReference>
<keyword evidence="1 2" id="KW-0430">Lectin</keyword>
<dbReference type="CDD" id="cd00070">
    <property type="entry name" value="GLECT"/>
    <property type="match status" value="1"/>
</dbReference>
<protein>
    <recommendedName>
        <fullName evidence="2">Galectin</fullName>
    </recommendedName>
</protein>
<dbReference type="PROSITE" id="PS51304">
    <property type="entry name" value="GALECTIN"/>
    <property type="match status" value="1"/>
</dbReference>
<reference evidence="4 5" key="1">
    <citation type="journal article" date="2023" name="Nucleic Acids Res.">
        <title>The hologenome of Daphnia magna reveals possible DNA methylation and microbiome-mediated evolution of the host genome.</title>
        <authorList>
            <person name="Chaturvedi A."/>
            <person name="Li X."/>
            <person name="Dhandapani V."/>
            <person name="Marshall H."/>
            <person name="Kissane S."/>
            <person name="Cuenca-Cambronero M."/>
            <person name="Asole G."/>
            <person name="Calvet F."/>
            <person name="Ruiz-Romero M."/>
            <person name="Marangio P."/>
            <person name="Guigo R."/>
            <person name="Rago D."/>
            <person name="Mirbahai L."/>
            <person name="Eastwood N."/>
            <person name="Colbourne J.K."/>
            <person name="Zhou J."/>
            <person name="Mallon E."/>
            <person name="Orsini L."/>
        </authorList>
    </citation>
    <scope>NUCLEOTIDE SEQUENCE [LARGE SCALE GENOMIC DNA]</scope>
    <source>
        <strain evidence="4">LRV0_1</strain>
    </source>
</reference>
<dbReference type="PANTHER" id="PTHR11346">
    <property type="entry name" value="GALECTIN"/>
    <property type="match status" value="1"/>
</dbReference>
<dbReference type="Gene3D" id="2.60.120.200">
    <property type="match status" value="1"/>
</dbReference>
<dbReference type="SMART" id="SM00908">
    <property type="entry name" value="Gal-bind_lectin"/>
    <property type="match status" value="1"/>
</dbReference>
<dbReference type="InterPro" id="IPR044156">
    <property type="entry name" value="Galectin-like"/>
</dbReference>
<keyword evidence="5" id="KW-1185">Reference proteome</keyword>
<dbReference type="PANTHER" id="PTHR11346:SF176">
    <property type="entry name" value="32 KDA BETA-GALACTOSIDE-BINDING LECTIN LEC-3"/>
    <property type="match status" value="1"/>
</dbReference>
<accession>A0ABQ9Z634</accession>
<dbReference type="InterPro" id="IPR001079">
    <property type="entry name" value="Galectin_CRD"/>
</dbReference>
<sequence>MAATSIQNPQMPLLTPIPGGFMHGKIIRIRGSLSPSAQRFAINLQCGPNTNPRDDLALHLNARIHERAVVRNSLINGHWGQEERHGSVFPFVPGQGFEILLLAEVNNYKIAINGQHFTDFRSRCPMERVSYLSADGEIMITTINFEGGTHGVPGMQAPMPVPMPVPMPMPGMPQHGHQPYPSSGMPQQSYPAPGMYPTQPGMGYPTQPGMGYPTQPGMGYPTQHGMHRAPGMHGAHYGHLSPKSAPYYDPYAPNPDPYAPYPNPSVPAGNAGSGTGLTGLINKASTAVAGLGLASGVTGILGSLTGGGHRSGGYPAAGYPGQSGFMNPAGGSGGGGLLGGLGTAMGAAALGTALLNPKKAAKKQAKAQKKALKYGIPLAAVGVGAYGLHHGMKHHGYHGRSSSSSSSSSE</sequence>
<dbReference type="SMART" id="SM00276">
    <property type="entry name" value="GLECT"/>
    <property type="match status" value="1"/>
</dbReference>
<organism evidence="4 5">
    <name type="scientific">Daphnia magna</name>
    <dbReference type="NCBI Taxonomy" id="35525"/>
    <lineage>
        <taxon>Eukaryota</taxon>
        <taxon>Metazoa</taxon>
        <taxon>Ecdysozoa</taxon>
        <taxon>Arthropoda</taxon>
        <taxon>Crustacea</taxon>
        <taxon>Branchiopoda</taxon>
        <taxon>Diplostraca</taxon>
        <taxon>Cladocera</taxon>
        <taxon>Anomopoda</taxon>
        <taxon>Daphniidae</taxon>
        <taxon>Daphnia</taxon>
    </lineage>
</organism>
<comment type="caution">
    <text evidence="4">The sequence shown here is derived from an EMBL/GenBank/DDBJ whole genome shotgun (WGS) entry which is preliminary data.</text>
</comment>
<evidence type="ECO:0000259" key="3">
    <source>
        <dbReference type="PROSITE" id="PS51304"/>
    </source>
</evidence>
<feature type="domain" description="Galectin" evidence="3">
    <location>
        <begin position="13"/>
        <end position="146"/>
    </location>
</feature>
<evidence type="ECO:0000256" key="1">
    <source>
        <dbReference type="ARBA" id="ARBA00022734"/>
    </source>
</evidence>
<dbReference type="InterPro" id="IPR013320">
    <property type="entry name" value="ConA-like_dom_sf"/>
</dbReference>